<sequence length="318" mass="34883">MKRSPKPEPLPRAVLSGVDVRRLRYFLAVAEELHFGRAAERLYIAQPALSRQIASLENAIGALLFDRSRSVIQLTPAGEALLPRARDIQARVADAVRVARRAAEGLVGVIQVGFVGSATFSILPGVFNAYREQYPEVELVLHAMNTAELRVALRDRSIDVAFARPGIQDPDIVSEVVQREPLIVALPDTDVLAEQSHIALADLAVRSFILYPRQPRPSFADHVLDLCRSEGFTPEIAQETLEIQTALSLVSVGAGVSLVPESTSEAQLHGVAYRPLLGQERETQLSLAYLRDNRSSVLGGFCALVRERTRSQIRPRGS</sequence>
<organism evidence="6 7">
    <name type="scientific">Brevundimonas diminuta 3F5N</name>
    <dbReference type="NCBI Taxonomy" id="1255603"/>
    <lineage>
        <taxon>Bacteria</taxon>
        <taxon>Pseudomonadati</taxon>
        <taxon>Pseudomonadota</taxon>
        <taxon>Alphaproteobacteria</taxon>
        <taxon>Caulobacterales</taxon>
        <taxon>Caulobacteraceae</taxon>
        <taxon>Brevundimonas</taxon>
    </lineage>
</organism>
<keyword evidence="3" id="KW-0238">DNA-binding</keyword>
<dbReference type="Gene3D" id="1.10.10.10">
    <property type="entry name" value="Winged helix-like DNA-binding domain superfamily/Winged helix DNA-binding domain"/>
    <property type="match status" value="1"/>
</dbReference>
<evidence type="ECO:0000256" key="2">
    <source>
        <dbReference type="ARBA" id="ARBA00023015"/>
    </source>
</evidence>
<dbReference type="SUPFAM" id="SSF53850">
    <property type="entry name" value="Periplasmic binding protein-like II"/>
    <property type="match status" value="1"/>
</dbReference>
<dbReference type="PROSITE" id="PS50931">
    <property type="entry name" value="HTH_LYSR"/>
    <property type="match status" value="1"/>
</dbReference>
<gene>
    <name evidence="6" type="ORF">FM111_02510</name>
</gene>
<evidence type="ECO:0000313" key="7">
    <source>
        <dbReference type="Proteomes" id="UP000195766"/>
    </source>
</evidence>
<dbReference type="InterPro" id="IPR036390">
    <property type="entry name" value="WH_DNA-bd_sf"/>
</dbReference>
<reference evidence="6 7" key="1">
    <citation type="submission" date="2017-02" db="EMBL/GenBank/DDBJ databases">
        <authorList>
            <person name="Peterson S.W."/>
        </authorList>
    </citation>
    <scope>NUCLEOTIDE SEQUENCE [LARGE SCALE GENOMIC DNA]</scope>
    <source>
        <strain evidence="6 7">3F5N</strain>
    </source>
</reference>
<dbReference type="PANTHER" id="PTHR30346">
    <property type="entry name" value="TRANSCRIPTIONAL DUAL REGULATOR HCAR-RELATED"/>
    <property type="match status" value="1"/>
</dbReference>
<dbReference type="FunFam" id="1.10.10.10:FF:000001">
    <property type="entry name" value="LysR family transcriptional regulator"/>
    <property type="match status" value="1"/>
</dbReference>
<dbReference type="GO" id="GO:0003677">
    <property type="term" value="F:DNA binding"/>
    <property type="evidence" value="ECO:0007669"/>
    <property type="project" value="UniProtKB-KW"/>
</dbReference>
<dbReference type="InterPro" id="IPR000847">
    <property type="entry name" value="LysR_HTH_N"/>
</dbReference>
<dbReference type="SUPFAM" id="SSF46785">
    <property type="entry name" value="Winged helix' DNA-binding domain"/>
    <property type="match status" value="1"/>
</dbReference>
<accession>A0A1R4F3R7</accession>
<protein>
    <submittedName>
        <fullName evidence="6">Aromatic hydrocarbon utilization transcriptional regulator CatR (LysR family)</fullName>
    </submittedName>
</protein>
<dbReference type="PANTHER" id="PTHR30346:SF0">
    <property type="entry name" value="HCA OPERON TRANSCRIPTIONAL ACTIVATOR HCAR"/>
    <property type="match status" value="1"/>
</dbReference>
<dbReference type="InterPro" id="IPR036388">
    <property type="entry name" value="WH-like_DNA-bd_sf"/>
</dbReference>
<dbReference type="InterPro" id="IPR005119">
    <property type="entry name" value="LysR_subst-bd"/>
</dbReference>
<dbReference type="GO" id="GO:0003700">
    <property type="term" value="F:DNA-binding transcription factor activity"/>
    <property type="evidence" value="ECO:0007669"/>
    <property type="project" value="InterPro"/>
</dbReference>
<dbReference type="OrthoDB" id="9815174at2"/>
<dbReference type="GO" id="GO:0032993">
    <property type="term" value="C:protein-DNA complex"/>
    <property type="evidence" value="ECO:0007669"/>
    <property type="project" value="TreeGrafter"/>
</dbReference>
<dbReference type="Proteomes" id="UP000195766">
    <property type="component" value="Unassembled WGS sequence"/>
</dbReference>
<evidence type="ECO:0000313" key="6">
    <source>
        <dbReference type="EMBL" id="SJM50527.1"/>
    </source>
</evidence>
<dbReference type="CDD" id="cd08414">
    <property type="entry name" value="PBP2_LTTR_aromatics_like"/>
    <property type="match status" value="1"/>
</dbReference>
<dbReference type="Gene3D" id="3.40.190.10">
    <property type="entry name" value="Periplasmic binding protein-like II"/>
    <property type="match status" value="2"/>
</dbReference>
<feature type="domain" description="HTH lysR-type" evidence="5">
    <location>
        <begin position="18"/>
        <end position="75"/>
    </location>
</feature>
<keyword evidence="4" id="KW-0804">Transcription</keyword>
<dbReference type="Pfam" id="PF03466">
    <property type="entry name" value="LysR_substrate"/>
    <property type="match status" value="1"/>
</dbReference>
<evidence type="ECO:0000256" key="1">
    <source>
        <dbReference type="ARBA" id="ARBA00009437"/>
    </source>
</evidence>
<dbReference type="Pfam" id="PF00126">
    <property type="entry name" value="HTH_1"/>
    <property type="match status" value="1"/>
</dbReference>
<evidence type="ECO:0000259" key="5">
    <source>
        <dbReference type="PROSITE" id="PS50931"/>
    </source>
</evidence>
<evidence type="ECO:0000256" key="4">
    <source>
        <dbReference type="ARBA" id="ARBA00023163"/>
    </source>
</evidence>
<evidence type="ECO:0000256" key="3">
    <source>
        <dbReference type="ARBA" id="ARBA00023125"/>
    </source>
</evidence>
<dbReference type="AlphaFoldDB" id="A0A1R4F3R7"/>
<dbReference type="EMBL" id="FUIE01000015">
    <property type="protein sequence ID" value="SJM50527.1"/>
    <property type="molecule type" value="Genomic_DNA"/>
</dbReference>
<dbReference type="RefSeq" id="WP_087139172.1">
    <property type="nucleotide sequence ID" value="NZ_FUIE01000015.1"/>
</dbReference>
<name>A0A1R4F3R7_BREDI</name>
<dbReference type="PRINTS" id="PR00039">
    <property type="entry name" value="HTHLYSR"/>
</dbReference>
<proteinExistence type="inferred from homology"/>
<comment type="similarity">
    <text evidence="1">Belongs to the LysR transcriptional regulatory family.</text>
</comment>
<keyword evidence="2" id="KW-0805">Transcription regulation</keyword>